<accession>A0A136IT45</accession>
<reference evidence="6" key="1">
    <citation type="submission" date="2016-02" db="EMBL/GenBank/DDBJ databases">
        <title>Draft genome sequence of Microdochium bolleyi, a fungal endophyte of beachgrass.</title>
        <authorList>
            <consortium name="DOE Joint Genome Institute"/>
            <person name="David A.S."/>
            <person name="May G."/>
            <person name="Haridas S."/>
            <person name="Lim J."/>
            <person name="Wang M."/>
            <person name="Labutti K."/>
            <person name="Lipzen A."/>
            <person name="Barry K."/>
            <person name="Grigoriev I.V."/>
        </authorList>
    </citation>
    <scope>NUCLEOTIDE SEQUENCE [LARGE SCALE GENOMIC DNA]</scope>
    <source>
        <strain evidence="6">J235TASD1</strain>
    </source>
</reference>
<dbReference type="GO" id="GO:0016651">
    <property type="term" value="F:oxidoreductase activity, acting on NAD(P)H"/>
    <property type="evidence" value="ECO:0007669"/>
    <property type="project" value="InterPro"/>
</dbReference>
<dbReference type="OrthoDB" id="10257049at2759"/>
<dbReference type="Pfam" id="PF00107">
    <property type="entry name" value="ADH_zinc_N"/>
    <property type="match status" value="1"/>
</dbReference>
<proteinExistence type="inferred from homology"/>
<dbReference type="InterPro" id="IPR011032">
    <property type="entry name" value="GroES-like_sf"/>
</dbReference>
<dbReference type="Gene3D" id="3.40.50.720">
    <property type="entry name" value="NAD(P)-binding Rossmann-like Domain"/>
    <property type="match status" value="1"/>
</dbReference>
<gene>
    <name evidence="5" type="ORF">Micbo1qcDRAFT_167127</name>
</gene>
<organism evidence="5 6">
    <name type="scientific">Microdochium bolleyi</name>
    <dbReference type="NCBI Taxonomy" id="196109"/>
    <lineage>
        <taxon>Eukaryota</taxon>
        <taxon>Fungi</taxon>
        <taxon>Dikarya</taxon>
        <taxon>Ascomycota</taxon>
        <taxon>Pezizomycotina</taxon>
        <taxon>Sordariomycetes</taxon>
        <taxon>Xylariomycetidae</taxon>
        <taxon>Xylariales</taxon>
        <taxon>Microdochiaceae</taxon>
        <taxon>Microdochium</taxon>
    </lineage>
</organism>
<dbReference type="SUPFAM" id="SSF50129">
    <property type="entry name" value="GroES-like"/>
    <property type="match status" value="1"/>
</dbReference>
<evidence type="ECO:0000259" key="4">
    <source>
        <dbReference type="SMART" id="SM00829"/>
    </source>
</evidence>
<feature type="compositionally biased region" description="Low complexity" evidence="3">
    <location>
        <begin position="1"/>
        <end position="17"/>
    </location>
</feature>
<keyword evidence="6" id="KW-1185">Reference proteome</keyword>
<dbReference type="EMBL" id="KQ964260">
    <property type="protein sequence ID" value="KXJ88028.1"/>
    <property type="molecule type" value="Genomic_DNA"/>
</dbReference>
<dbReference type="Pfam" id="PF08240">
    <property type="entry name" value="ADH_N"/>
    <property type="match status" value="1"/>
</dbReference>
<dbReference type="SUPFAM" id="SSF51735">
    <property type="entry name" value="NAD(P)-binding Rossmann-fold domains"/>
    <property type="match status" value="1"/>
</dbReference>
<dbReference type="InterPro" id="IPR036291">
    <property type="entry name" value="NAD(P)-bd_dom_sf"/>
</dbReference>
<evidence type="ECO:0000313" key="5">
    <source>
        <dbReference type="EMBL" id="KXJ88028.1"/>
    </source>
</evidence>
<dbReference type="STRING" id="196109.A0A136IT45"/>
<dbReference type="InterPro" id="IPR013149">
    <property type="entry name" value="ADH-like_C"/>
</dbReference>
<dbReference type="PANTHER" id="PTHR45348">
    <property type="entry name" value="HYPOTHETICAL OXIDOREDUCTASE (EUROFUNG)"/>
    <property type="match status" value="1"/>
</dbReference>
<name>A0A136IT45_9PEZI</name>
<feature type="region of interest" description="Disordered" evidence="3">
    <location>
        <begin position="1"/>
        <end position="20"/>
    </location>
</feature>
<feature type="domain" description="Enoyl reductase (ER)" evidence="4">
    <location>
        <begin position="27"/>
        <end position="349"/>
    </location>
</feature>
<dbReference type="CDD" id="cd08249">
    <property type="entry name" value="enoyl_reductase_like"/>
    <property type="match status" value="1"/>
</dbReference>
<dbReference type="SMART" id="SM00829">
    <property type="entry name" value="PKS_ER"/>
    <property type="match status" value="1"/>
</dbReference>
<dbReference type="PANTHER" id="PTHR45348:SF2">
    <property type="entry name" value="ZINC-TYPE ALCOHOL DEHYDROGENASE-LIKE PROTEIN C2E1P3.01"/>
    <property type="match status" value="1"/>
</dbReference>
<comment type="similarity">
    <text evidence="1">Belongs to the zinc-containing alcohol dehydrogenase family.</text>
</comment>
<evidence type="ECO:0000256" key="3">
    <source>
        <dbReference type="SAM" id="MobiDB-lite"/>
    </source>
</evidence>
<evidence type="ECO:0000256" key="1">
    <source>
        <dbReference type="ARBA" id="ARBA00008072"/>
    </source>
</evidence>
<dbReference type="InParanoid" id="A0A136IT45"/>
<dbReference type="InterPro" id="IPR047122">
    <property type="entry name" value="Trans-enoyl_RdTase-like"/>
</dbReference>
<sequence length="367" mass="38677">MSTSTTTTTTATGNSGTHRAALNAEKAAPLSVSSRPTPNPGPGQVLISVRAVGLNIVDTIMRDMGFMITEYPCVLGSDVAGTILATGTSGVPESFKPGTKVAAFASAFFQHGKPDYGAFQEVVLVSVGGVTLMPETMGWAEAATLPMVVFVALAAWEMLGLDYTYSPAKGSDENKNANKAILIWGAGTGIGTMAVQTAKLMGYTVIATASPGNHDYLKGLGADVVFDYRDAAAAERDILQYVRGRNLAMKNCFFGYGELAPCQNILKELNGENGGAKIAHGPPIPESAKKVDGVDVSFISPSSDEVVREKQFAQWMSVYLRDKLASGEIQPSPEVKIVGKGLESIDSALTELREKGVKCAKPVVVFE</sequence>
<evidence type="ECO:0000256" key="2">
    <source>
        <dbReference type="ARBA" id="ARBA00023002"/>
    </source>
</evidence>
<dbReference type="InterPro" id="IPR020843">
    <property type="entry name" value="ER"/>
</dbReference>
<dbReference type="Gene3D" id="3.90.180.10">
    <property type="entry name" value="Medium-chain alcohol dehydrogenases, catalytic domain"/>
    <property type="match status" value="1"/>
</dbReference>
<keyword evidence="2" id="KW-0560">Oxidoreductase</keyword>
<dbReference type="Proteomes" id="UP000070501">
    <property type="component" value="Unassembled WGS sequence"/>
</dbReference>
<protein>
    <submittedName>
        <fullName evidence="5">Chaperonin 10-like protein</fullName>
    </submittedName>
</protein>
<evidence type="ECO:0000313" key="6">
    <source>
        <dbReference type="Proteomes" id="UP000070501"/>
    </source>
</evidence>
<dbReference type="AlphaFoldDB" id="A0A136IT45"/>
<dbReference type="InterPro" id="IPR013154">
    <property type="entry name" value="ADH-like_N"/>
</dbReference>